<reference evidence="2" key="1">
    <citation type="journal article" date="2019" name="Int. J. Syst. Evol. Microbiol.">
        <title>The Global Catalogue of Microorganisms (GCM) 10K type strain sequencing project: providing services to taxonomists for standard genome sequencing and annotation.</title>
        <authorList>
            <consortium name="The Broad Institute Genomics Platform"/>
            <consortium name="The Broad Institute Genome Sequencing Center for Infectious Disease"/>
            <person name="Wu L."/>
            <person name="Ma J."/>
        </authorList>
    </citation>
    <scope>NUCLEOTIDE SEQUENCE [LARGE SCALE GENOMIC DNA]</scope>
    <source>
        <strain evidence="2">CGMCC 1.16060</strain>
    </source>
</reference>
<accession>A0ABQ1TPK3</accession>
<dbReference type="EMBL" id="BMKP01000001">
    <property type="protein sequence ID" value="GGF00533.1"/>
    <property type="molecule type" value="Genomic_DNA"/>
</dbReference>
<comment type="caution">
    <text evidence="1">The sequence shown here is derived from an EMBL/GenBank/DDBJ whole genome shotgun (WGS) entry which is preliminary data.</text>
</comment>
<dbReference type="RefSeq" id="WP_163391843.1">
    <property type="nucleotide sequence ID" value="NZ_BMKP01000001.1"/>
</dbReference>
<name>A0ABQ1TPK3_9FLAO</name>
<evidence type="ECO:0000313" key="2">
    <source>
        <dbReference type="Proteomes" id="UP000655016"/>
    </source>
</evidence>
<dbReference type="Proteomes" id="UP000655016">
    <property type="component" value="Unassembled WGS sequence"/>
</dbReference>
<evidence type="ECO:0008006" key="3">
    <source>
        <dbReference type="Google" id="ProtNLM"/>
    </source>
</evidence>
<protein>
    <recommendedName>
        <fullName evidence="3">Lipoprotein</fullName>
    </recommendedName>
</protein>
<organism evidence="1 2">
    <name type="scientific">Flavobacterium limi</name>
    <dbReference type="NCBI Taxonomy" id="2045105"/>
    <lineage>
        <taxon>Bacteria</taxon>
        <taxon>Pseudomonadati</taxon>
        <taxon>Bacteroidota</taxon>
        <taxon>Flavobacteriia</taxon>
        <taxon>Flavobacteriales</taxon>
        <taxon>Flavobacteriaceae</taxon>
        <taxon>Flavobacterium</taxon>
    </lineage>
</organism>
<gene>
    <name evidence="1" type="ORF">GCM10011518_07390</name>
</gene>
<keyword evidence="2" id="KW-1185">Reference proteome</keyword>
<proteinExistence type="predicted"/>
<sequence>MKTYFYLLFIAAFTACSKKNPIEKALQTNPDEYWCYYYNYKNETYYTYYKFKDDQLSYRYNKDRDGNFTDTPEDPYVSELPEKWSASEDSILTWRNFSYDVVSYNDKAIILTYPTKEKPYTNYLFLIKEKEGDLKKYPGDYDEKRLYNPEKYKSNN</sequence>
<evidence type="ECO:0000313" key="1">
    <source>
        <dbReference type="EMBL" id="GGF00533.1"/>
    </source>
</evidence>
<dbReference type="PROSITE" id="PS51257">
    <property type="entry name" value="PROKAR_LIPOPROTEIN"/>
    <property type="match status" value="1"/>
</dbReference>